<reference evidence="6" key="1">
    <citation type="journal article" date="2014" name="Front. Microbiol.">
        <title>High frequency of phylogenetically diverse reductive dehalogenase-homologous genes in deep subseafloor sedimentary metagenomes.</title>
        <authorList>
            <person name="Kawai M."/>
            <person name="Futagami T."/>
            <person name="Toyoda A."/>
            <person name="Takaki Y."/>
            <person name="Nishi S."/>
            <person name="Hori S."/>
            <person name="Arai W."/>
            <person name="Tsubouchi T."/>
            <person name="Morono Y."/>
            <person name="Uchiyama I."/>
            <person name="Ito T."/>
            <person name="Fujiyama A."/>
            <person name="Inagaki F."/>
            <person name="Takami H."/>
        </authorList>
    </citation>
    <scope>NUCLEOTIDE SEQUENCE</scope>
    <source>
        <strain evidence="6">Expedition CK06-06</strain>
    </source>
</reference>
<name>X1E2D6_9ZZZZ</name>
<evidence type="ECO:0000256" key="3">
    <source>
        <dbReference type="ARBA" id="ARBA00022989"/>
    </source>
</evidence>
<keyword evidence="2 5" id="KW-0812">Transmembrane</keyword>
<keyword evidence="3 5" id="KW-1133">Transmembrane helix</keyword>
<feature type="transmembrane region" description="Helical" evidence="5">
    <location>
        <begin position="6"/>
        <end position="24"/>
    </location>
</feature>
<proteinExistence type="predicted"/>
<evidence type="ECO:0000256" key="4">
    <source>
        <dbReference type="ARBA" id="ARBA00023136"/>
    </source>
</evidence>
<evidence type="ECO:0000256" key="1">
    <source>
        <dbReference type="ARBA" id="ARBA00004141"/>
    </source>
</evidence>
<evidence type="ECO:0000256" key="2">
    <source>
        <dbReference type="ARBA" id="ARBA00022692"/>
    </source>
</evidence>
<evidence type="ECO:0000256" key="5">
    <source>
        <dbReference type="SAM" id="Phobius"/>
    </source>
</evidence>
<protein>
    <submittedName>
        <fullName evidence="6">Uncharacterized protein</fullName>
    </submittedName>
</protein>
<dbReference type="EMBL" id="BART01032770">
    <property type="protein sequence ID" value="GAH14560.1"/>
    <property type="molecule type" value="Genomic_DNA"/>
</dbReference>
<dbReference type="Pfam" id="PF00420">
    <property type="entry name" value="Oxidored_q2"/>
    <property type="match status" value="1"/>
</dbReference>
<keyword evidence="4 5" id="KW-0472">Membrane</keyword>
<dbReference type="Gene3D" id="1.10.287.3510">
    <property type="match status" value="1"/>
</dbReference>
<comment type="subcellular location">
    <subcellularLocation>
        <location evidence="1">Membrane</location>
        <topology evidence="1">Multi-pass membrane protein</topology>
    </subcellularLocation>
</comment>
<dbReference type="GO" id="GO:0016020">
    <property type="term" value="C:membrane"/>
    <property type="evidence" value="ECO:0007669"/>
    <property type="project" value="UniProtKB-SubCell"/>
</dbReference>
<feature type="transmembrane region" description="Helical" evidence="5">
    <location>
        <begin position="57"/>
        <end position="80"/>
    </location>
</feature>
<feature type="transmembrane region" description="Helical" evidence="5">
    <location>
        <begin position="31"/>
        <end position="51"/>
    </location>
</feature>
<dbReference type="InterPro" id="IPR039428">
    <property type="entry name" value="NUOK/Mnh_C1-like"/>
</dbReference>
<gene>
    <name evidence="6" type="ORF">S01H4_56538</name>
</gene>
<organism evidence="6">
    <name type="scientific">marine sediment metagenome</name>
    <dbReference type="NCBI Taxonomy" id="412755"/>
    <lineage>
        <taxon>unclassified sequences</taxon>
        <taxon>metagenomes</taxon>
        <taxon>ecological metagenomes</taxon>
    </lineage>
</organism>
<sequence length="113" mass="13636">MSLQFTIYFSFLLFLLGLFGILYFKNYMSHLLSLQLIIISGGINFLGFSKFLYQETIWYKIFIFIGIISIYLLVFLILFYGYSRLNDIYKEIELEDYRLFKIDKSDWWGDDHS</sequence>
<evidence type="ECO:0000313" key="6">
    <source>
        <dbReference type="EMBL" id="GAH14560.1"/>
    </source>
</evidence>
<dbReference type="AlphaFoldDB" id="X1E2D6"/>
<accession>X1E2D6</accession>
<comment type="caution">
    <text evidence="6">The sequence shown here is derived from an EMBL/GenBank/DDBJ whole genome shotgun (WGS) entry which is preliminary data.</text>
</comment>